<accession>A0A7H8U8L7</accession>
<organism evidence="3 4">
    <name type="scientific">Enterobacter cloacae</name>
    <dbReference type="NCBI Taxonomy" id="550"/>
    <lineage>
        <taxon>Bacteria</taxon>
        <taxon>Pseudomonadati</taxon>
        <taxon>Pseudomonadota</taxon>
        <taxon>Gammaproteobacteria</taxon>
        <taxon>Enterobacterales</taxon>
        <taxon>Enterobacteriaceae</taxon>
        <taxon>Enterobacter</taxon>
        <taxon>Enterobacter cloacae complex</taxon>
    </lineage>
</organism>
<keyword evidence="1" id="KW-0238">DNA-binding</keyword>
<dbReference type="InterPro" id="IPR000792">
    <property type="entry name" value="Tscrpt_reg_LuxR_C"/>
</dbReference>
<gene>
    <name evidence="3" type="ORF">HWQ14_00380</name>
</gene>
<dbReference type="GO" id="GO:0003677">
    <property type="term" value="F:DNA binding"/>
    <property type="evidence" value="ECO:0007669"/>
    <property type="project" value="UniProtKB-KW"/>
</dbReference>
<dbReference type="Pfam" id="PF00196">
    <property type="entry name" value="GerE"/>
    <property type="match status" value="1"/>
</dbReference>
<dbReference type="InterPro" id="IPR016032">
    <property type="entry name" value="Sig_transdc_resp-reg_C-effctor"/>
</dbReference>
<dbReference type="Gene3D" id="1.10.10.10">
    <property type="entry name" value="Winged helix-like DNA-binding domain superfamily/Winged helix DNA-binding domain"/>
    <property type="match status" value="1"/>
</dbReference>
<evidence type="ECO:0000313" key="3">
    <source>
        <dbReference type="EMBL" id="QKZ96266.1"/>
    </source>
</evidence>
<evidence type="ECO:0000259" key="2">
    <source>
        <dbReference type="SMART" id="SM00421"/>
    </source>
</evidence>
<evidence type="ECO:0000313" key="4">
    <source>
        <dbReference type="Proteomes" id="UP000509421"/>
    </source>
</evidence>
<proteinExistence type="predicted"/>
<reference evidence="3 4" key="1">
    <citation type="submission" date="2020-06" db="EMBL/GenBank/DDBJ databases">
        <title>Long-read sequencing of DSM26481-BlokeschLab.</title>
        <authorList>
            <person name="Blokesch M."/>
        </authorList>
    </citation>
    <scope>NUCLEOTIDE SEQUENCE [LARGE SCALE GENOMIC DNA]</scope>
    <source>
        <strain evidence="3 4">DSM 26481</strain>
    </source>
</reference>
<sequence>MDTSKVILSRCQFSNIGLHHLLSETFRKEKVISFDNQQNLFTWTKEVRRGSFFTLYLVLPDSIYSNIIYFHWLISLRKKAHNAAISEVIIAYHSDIFPALFSCICSHFRHRLVNINNLTNDEIIKKMHTQRHPSKSKVVNKYIELTHMEFCVLKLMIAGYTIDDISIVHNIKPKTTYTYTNNIMKQLGFNSLKKIYSCGEIIRESIENEIIREKKKYYSSTSPLAFEPQCA</sequence>
<dbReference type="InterPro" id="IPR036388">
    <property type="entry name" value="WH-like_DNA-bd_sf"/>
</dbReference>
<protein>
    <recommendedName>
        <fullName evidence="2">HTH luxR-type domain-containing protein</fullName>
    </recommendedName>
</protein>
<dbReference type="RefSeq" id="WP_176608649.1">
    <property type="nucleotide sequence ID" value="NZ_CP056117.1"/>
</dbReference>
<feature type="domain" description="HTH luxR-type" evidence="2">
    <location>
        <begin position="142"/>
        <end position="199"/>
    </location>
</feature>
<name>A0A7H8U8L7_ENTCL</name>
<dbReference type="EMBL" id="CP056117">
    <property type="protein sequence ID" value="QKZ96266.1"/>
    <property type="molecule type" value="Genomic_DNA"/>
</dbReference>
<dbReference type="AlphaFoldDB" id="A0A7H8U8L7"/>
<dbReference type="GO" id="GO:0006355">
    <property type="term" value="P:regulation of DNA-templated transcription"/>
    <property type="evidence" value="ECO:0007669"/>
    <property type="project" value="InterPro"/>
</dbReference>
<dbReference type="Proteomes" id="UP000509421">
    <property type="component" value="Chromosome"/>
</dbReference>
<dbReference type="SMART" id="SM00421">
    <property type="entry name" value="HTH_LUXR"/>
    <property type="match status" value="1"/>
</dbReference>
<evidence type="ECO:0000256" key="1">
    <source>
        <dbReference type="ARBA" id="ARBA00023125"/>
    </source>
</evidence>
<dbReference type="SUPFAM" id="SSF46894">
    <property type="entry name" value="C-terminal effector domain of the bipartite response regulators"/>
    <property type="match status" value="1"/>
</dbReference>